<reference evidence="1 2" key="1">
    <citation type="submission" date="2022-05" db="EMBL/GenBank/DDBJ databases">
        <authorList>
            <consortium name="Genoscope - CEA"/>
            <person name="William W."/>
        </authorList>
    </citation>
    <scope>NUCLEOTIDE SEQUENCE [LARGE SCALE GENOMIC DNA]</scope>
</reference>
<dbReference type="Proteomes" id="UP001159405">
    <property type="component" value="Unassembled WGS sequence"/>
</dbReference>
<sequence>MPGGMSVEEPSQSACYHGRKTRVFCVSYHVVLSALTLTSIGLSSYALLRSGNGATDGSPQKPHPVDENTNYRMWSLVGMSNDGLMVLKITLCFVLLYEGGQDLSTVTTSAININQNDVSLLFNNGRQKYVLTVNTAPQNNVVASLYVSGPYPPNSRFTFDYYWSYTFFRYSLDNTKFLGCDSTGMVTLVDGMQFTQYPNPQALFILNEI</sequence>
<protein>
    <submittedName>
        <fullName evidence="1">Uncharacterized protein</fullName>
    </submittedName>
</protein>
<keyword evidence="2" id="KW-1185">Reference proteome</keyword>
<gene>
    <name evidence="1" type="ORF">PLOB_00017120</name>
</gene>
<evidence type="ECO:0000313" key="2">
    <source>
        <dbReference type="Proteomes" id="UP001159405"/>
    </source>
</evidence>
<dbReference type="EMBL" id="CALNXK010000203">
    <property type="protein sequence ID" value="CAH3175684.1"/>
    <property type="molecule type" value="Genomic_DNA"/>
</dbReference>
<organism evidence="1 2">
    <name type="scientific">Porites lobata</name>
    <dbReference type="NCBI Taxonomy" id="104759"/>
    <lineage>
        <taxon>Eukaryota</taxon>
        <taxon>Metazoa</taxon>
        <taxon>Cnidaria</taxon>
        <taxon>Anthozoa</taxon>
        <taxon>Hexacorallia</taxon>
        <taxon>Scleractinia</taxon>
        <taxon>Fungiina</taxon>
        <taxon>Poritidae</taxon>
        <taxon>Porites</taxon>
    </lineage>
</organism>
<name>A0ABN8R8G0_9CNID</name>
<proteinExistence type="predicted"/>
<comment type="caution">
    <text evidence="1">The sequence shown here is derived from an EMBL/GenBank/DDBJ whole genome shotgun (WGS) entry which is preliminary data.</text>
</comment>
<accession>A0ABN8R8G0</accession>
<evidence type="ECO:0000313" key="1">
    <source>
        <dbReference type="EMBL" id="CAH3175684.1"/>
    </source>
</evidence>